<keyword evidence="2" id="KW-1185">Reference proteome</keyword>
<accession>A0A4C1YMY5</accession>
<evidence type="ECO:0000313" key="2">
    <source>
        <dbReference type="Proteomes" id="UP000299102"/>
    </source>
</evidence>
<dbReference type="EMBL" id="BGZK01001284">
    <property type="protein sequence ID" value="GBP76272.1"/>
    <property type="molecule type" value="Genomic_DNA"/>
</dbReference>
<gene>
    <name evidence="1" type="ORF">EVAR_54959_1</name>
</gene>
<reference evidence="1 2" key="1">
    <citation type="journal article" date="2019" name="Commun. Biol.">
        <title>The bagworm genome reveals a unique fibroin gene that provides high tensile strength.</title>
        <authorList>
            <person name="Kono N."/>
            <person name="Nakamura H."/>
            <person name="Ohtoshi R."/>
            <person name="Tomita M."/>
            <person name="Numata K."/>
            <person name="Arakawa K."/>
        </authorList>
    </citation>
    <scope>NUCLEOTIDE SEQUENCE [LARGE SCALE GENOMIC DNA]</scope>
</reference>
<dbReference type="Proteomes" id="UP000299102">
    <property type="component" value="Unassembled WGS sequence"/>
</dbReference>
<sequence length="100" mass="12064">MPRGALRRRLIRVETFEETKIRRKRFCMYHSNAWPTTPLWSKRPFEYVRNRHYVMSNGNTIRFVANKYSFSAVERLHHWTQTSDRLAPSATNDDVVIHQQ</sequence>
<dbReference type="AlphaFoldDB" id="A0A4C1YMY5"/>
<protein>
    <submittedName>
        <fullName evidence="1">Uncharacterized protein</fullName>
    </submittedName>
</protein>
<comment type="caution">
    <text evidence="1">The sequence shown here is derived from an EMBL/GenBank/DDBJ whole genome shotgun (WGS) entry which is preliminary data.</text>
</comment>
<organism evidence="1 2">
    <name type="scientific">Eumeta variegata</name>
    <name type="common">Bagworm moth</name>
    <name type="synonym">Eumeta japonica</name>
    <dbReference type="NCBI Taxonomy" id="151549"/>
    <lineage>
        <taxon>Eukaryota</taxon>
        <taxon>Metazoa</taxon>
        <taxon>Ecdysozoa</taxon>
        <taxon>Arthropoda</taxon>
        <taxon>Hexapoda</taxon>
        <taxon>Insecta</taxon>
        <taxon>Pterygota</taxon>
        <taxon>Neoptera</taxon>
        <taxon>Endopterygota</taxon>
        <taxon>Lepidoptera</taxon>
        <taxon>Glossata</taxon>
        <taxon>Ditrysia</taxon>
        <taxon>Tineoidea</taxon>
        <taxon>Psychidae</taxon>
        <taxon>Oiketicinae</taxon>
        <taxon>Eumeta</taxon>
    </lineage>
</organism>
<evidence type="ECO:0000313" key="1">
    <source>
        <dbReference type="EMBL" id="GBP76272.1"/>
    </source>
</evidence>
<name>A0A4C1YMY5_EUMVA</name>
<proteinExistence type="predicted"/>